<dbReference type="InterPro" id="IPR036388">
    <property type="entry name" value="WH-like_DNA-bd_sf"/>
</dbReference>
<feature type="domain" description="Transcription regulator TrmB N-terminal" evidence="1">
    <location>
        <begin position="9"/>
        <end position="74"/>
    </location>
</feature>
<dbReference type="Pfam" id="PF01978">
    <property type="entry name" value="TrmB"/>
    <property type="match status" value="1"/>
</dbReference>
<name>A0A2M7XHC2_9BACT</name>
<dbReference type="SUPFAM" id="SSF46785">
    <property type="entry name" value="Winged helix' DNA-binding domain"/>
    <property type="match status" value="1"/>
</dbReference>
<gene>
    <name evidence="2" type="ORF">CO172_02310</name>
</gene>
<proteinExistence type="predicted"/>
<sequence>MISQTIFEQLGFSKKETNIYLALLEMNSTTPSELSHKTGINRTSCYDILETLIKKGLIGKFKKRGKIYFHASDPKRLIQYLEREREEFDKKIISQQKAVEEILPELSSLIHPKNTSKPKVTFFEGEKGIREAYEDTLNAKETILAYANVETMHEGLPQFFPEYYKRRAKAGIHIKAIVPKNYLSQERSKHDREELRESIILEDLSLTFSPEVNIYNDKVLIASWKEKMAVLIESKEFAHLQKLIYQLIWNFIKK</sequence>
<comment type="caution">
    <text evidence="2">The sequence shown here is derived from an EMBL/GenBank/DDBJ whole genome shotgun (WGS) entry which is preliminary data.</text>
</comment>
<dbReference type="Gene3D" id="1.10.10.10">
    <property type="entry name" value="Winged helix-like DNA-binding domain superfamily/Winged helix DNA-binding domain"/>
    <property type="match status" value="1"/>
</dbReference>
<dbReference type="Proteomes" id="UP000229749">
    <property type="component" value="Unassembled WGS sequence"/>
</dbReference>
<organism evidence="2 3">
    <name type="scientific">Candidatus Uhrbacteria bacterium CG_4_9_14_3_um_filter_36_7</name>
    <dbReference type="NCBI Taxonomy" id="1975033"/>
    <lineage>
        <taxon>Bacteria</taxon>
        <taxon>Candidatus Uhriibacteriota</taxon>
    </lineage>
</organism>
<dbReference type="InterPro" id="IPR011991">
    <property type="entry name" value="ArsR-like_HTH"/>
</dbReference>
<dbReference type="InterPro" id="IPR036390">
    <property type="entry name" value="WH_DNA-bd_sf"/>
</dbReference>
<protein>
    <recommendedName>
        <fullName evidence="1">Transcription regulator TrmB N-terminal domain-containing protein</fullName>
    </recommendedName>
</protein>
<accession>A0A2M7XHC2</accession>
<evidence type="ECO:0000313" key="3">
    <source>
        <dbReference type="Proteomes" id="UP000229749"/>
    </source>
</evidence>
<dbReference type="InterPro" id="IPR051797">
    <property type="entry name" value="TrmB-like"/>
</dbReference>
<evidence type="ECO:0000313" key="2">
    <source>
        <dbReference type="EMBL" id="PJA47278.1"/>
    </source>
</evidence>
<dbReference type="PANTHER" id="PTHR34293:SF1">
    <property type="entry name" value="HTH-TYPE TRANSCRIPTIONAL REGULATOR TRMBL2"/>
    <property type="match status" value="1"/>
</dbReference>
<dbReference type="EMBL" id="PFWS01000034">
    <property type="protein sequence ID" value="PJA47278.1"/>
    <property type="molecule type" value="Genomic_DNA"/>
</dbReference>
<reference evidence="3" key="1">
    <citation type="submission" date="2017-09" db="EMBL/GenBank/DDBJ databases">
        <title>Depth-based differentiation of microbial function through sediment-hosted aquifers and enrichment of novel symbionts in the deep terrestrial subsurface.</title>
        <authorList>
            <person name="Probst A.J."/>
            <person name="Ladd B."/>
            <person name="Jarett J.K."/>
            <person name="Geller-Mcgrath D.E."/>
            <person name="Sieber C.M.K."/>
            <person name="Emerson J.B."/>
            <person name="Anantharaman K."/>
            <person name="Thomas B.C."/>
            <person name="Malmstrom R."/>
            <person name="Stieglmeier M."/>
            <person name="Klingl A."/>
            <person name="Woyke T."/>
            <person name="Ryan C.M."/>
            <person name="Banfield J.F."/>
        </authorList>
    </citation>
    <scope>NUCLEOTIDE SEQUENCE [LARGE SCALE GENOMIC DNA]</scope>
</reference>
<dbReference type="InterPro" id="IPR002831">
    <property type="entry name" value="Tscrpt_reg_TrmB_N"/>
</dbReference>
<dbReference type="AlphaFoldDB" id="A0A2M7XHC2"/>
<evidence type="ECO:0000259" key="1">
    <source>
        <dbReference type="Pfam" id="PF01978"/>
    </source>
</evidence>
<dbReference type="CDD" id="cd00090">
    <property type="entry name" value="HTH_ARSR"/>
    <property type="match status" value="1"/>
</dbReference>
<dbReference type="PANTHER" id="PTHR34293">
    <property type="entry name" value="HTH-TYPE TRANSCRIPTIONAL REGULATOR TRMBL2"/>
    <property type="match status" value="1"/>
</dbReference>